<reference evidence="7" key="1">
    <citation type="submission" date="2022-08" db="EMBL/GenBank/DDBJ databases">
        <title>Polycladomyces zharkentsis sp. nov., a novel thermophilic CMC and starch-degrading bacterium isolated from a geothermal spring in Kazakhstan.</title>
        <authorList>
            <person name="Mashzhan A."/>
            <person name="Kistaubaeva A."/>
            <person name="Javier-Lopez R."/>
            <person name="Birkeland N.-K."/>
        </authorList>
    </citation>
    <scope>NUCLEOTIDE SEQUENCE</scope>
    <source>
        <strain evidence="7">KSR 13</strain>
    </source>
</reference>
<sequence>MKHRTLDIRKWWVGFLILLSLAIPFLVQNDYYLQVITLGYIWAIAVYGMNIILGYTGQLSLGHAGFFGIGAYTVALLMLRMGLSFWLAMLVACVLNLVIGYLVGIVSLRTKGHYFAIFTMAVGVIIHLVIDKWESLTNGQVGLINIPPPNPIGPISFNSGIAKYYLVLVFLFAAVYVAYSIKHSLVGRTLMAVRNSEELAAAIGIHVMRNKRIAFMLSTCFAGVAGGLFATYLGYLGPDVTGVDTTFNMLLYLLVGGIGSISGPLLGSLIVAVLTQFLQVLQQYQMLIFGPILVILIILFPGGLAGIPHLVGRRPRQRSKAARYLEHGETLDDLKEGV</sequence>
<feature type="transmembrane region" description="Helical" evidence="6">
    <location>
        <begin position="60"/>
        <end position="79"/>
    </location>
</feature>
<comment type="subcellular location">
    <subcellularLocation>
        <location evidence="1">Cell membrane</location>
        <topology evidence="1">Multi-pass membrane protein</topology>
    </subcellularLocation>
</comment>
<dbReference type="PANTHER" id="PTHR30482:SF17">
    <property type="entry name" value="ABC TRANSPORTER ATP-BINDING PROTEIN"/>
    <property type="match status" value="1"/>
</dbReference>
<dbReference type="InterPro" id="IPR001851">
    <property type="entry name" value="ABC_transp_permease"/>
</dbReference>
<evidence type="ECO:0000256" key="1">
    <source>
        <dbReference type="ARBA" id="ARBA00004651"/>
    </source>
</evidence>
<feature type="transmembrane region" description="Helical" evidence="6">
    <location>
        <begin position="286"/>
        <end position="307"/>
    </location>
</feature>
<keyword evidence="3 6" id="KW-0812">Transmembrane</keyword>
<feature type="transmembrane region" description="Helical" evidence="6">
    <location>
        <begin position="249"/>
        <end position="274"/>
    </location>
</feature>
<evidence type="ECO:0000256" key="4">
    <source>
        <dbReference type="ARBA" id="ARBA00022989"/>
    </source>
</evidence>
<dbReference type="EMBL" id="JANRHH010000052">
    <property type="protein sequence ID" value="MDN4595164.1"/>
    <property type="molecule type" value="Genomic_DNA"/>
</dbReference>
<keyword evidence="8" id="KW-1185">Reference proteome</keyword>
<evidence type="ECO:0000256" key="2">
    <source>
        <dbReference type="ARBA" id="ARBA00022475"/>
    </source>
</evidence>
<feature type="transmembrane region" description="Helical" evidence="6">
    <location>
        <begin position="85"/>
        <end position="106"/>
    </location>
</feature>
<feature type="transmembrane region" description="Helical" evidence="6">
    <location>
        <begin position="213"/>
        <end position="237"/>
    </location>
</feature>
<dbReference type="RefSeq" id="WP_301240177.1">
    <property type="nucleotide sequence ID" value="NZ_JANRHH010000052.1"/>
</dbReference>
<evidence type="ECO:0000256" key="6">
    <source>
        <dbReference type="SAM" id="Phobius"/>
    </source>
</evidence>
<dbReference type="CDD" id="cd06581">
    <property type="entry name" value="TM_PBP1_LivM_like"/>
    <property type="match status" value="1"/>
</dbReference>
<keyword evidence="4 6" id="KW-1133">Transmembrane helix</keyword>
<dbReference type="InterPro" id="IPR043428">
    <property type="entry name" value="LivM-like"/>
</dbReference>
<feature type="transmembrane region" description="Helical" evidence="6">
    <location>
        <begin position="33"/>
        <end position="53"/>
    </location>
</feature>
<dbReference type="Proteomes" id="UP001174196">
    <property type="component" value="Unassembled WGS sequence"/>
</dbReference>
<gene>
    <name evidence="7" type="ORF">NWF35_14940</name>
</gene>
<keyword evidence="5 6" id="KW-0472">Membrane</keyword>
<keyword evidence="2" id="KW-1003">Cell membrane</keyword>
<evidence type="ECO:0000313" key="8">
    <source>
        <dbReference type="Proteomes" id="UP001174196"/>
    </source>
</evidence>
<evidence type="ECO:0000313" key="7">
    <source>
        <dbReference type="EMBL" id="MDN4595164.1"/>
    </source>
</evidence>
<feature type="transmembrane region" description="Helical" evidence="6">
    <location>
        <begin position="113"/>
        <end position="130"/>
    </location>
</feature>
<comment type="caution">
    <text evidence="7">The sequence shown here is derived from an EMBL/GenBank/DDBJ whole genome shotgun (WGS) entry which is preliminary data.</text>
</comment>
<dbReference type="PANTHER" id="PTHR30482">
    <property type="entry name" value="HIGH-AFFINITY BRANCHED-CHAIN AMINO ACID TRANSPORT SYSTEM PERMEASE"/>
    <property type="match status" value="1"/>
</dbReference>
<proteinExistence type="predicted"/>
<name>A0ABT8IQT3_9BACL</name>
<accession>A0ABT8IQT3</accession>
<evidence type="ECO:0000256" key="3">
    <source>
        <dbReference type="ARBA" id="ARBA00022692"/>
    </source>
</evidence>
<evidence type="ECO:0000256" key="5">
    <source>
        <dbReference type="ARBA" id="ARBA00023136"/>
    </source>
</evidence>
<organism evidence="7 8">
    <name type="scientific">Polycladomyces subterraneus</name>
    <dbReference type="NCBI Taxonomy" id="1016997"/>
    <lineage>
        <taxon>Bacteria</taxon>
        <taxon>Bacillati</taxon>
        <taxon>Bacillota</taxon>
        <taxon>Bacilli</taxon>
        <taxon>Bacillales</taxon>
        <taxon>Thermoactinomycetaceae</taxon>
        <taxon>Polycladomyces</taxon>
    </lineage>
</organism>
<feature type="transmembrane region" description="Helical" evidence="6">
    <location>
        <begin position="12"/>
        <end position="27"/>
    </location>
</feature>
<feature type="transmembrane region" description="Helical" evidence="6">
    <location>
        <begin position="164"/>
        <end position="181"/>
    </location>
</feature>
<protein>
    <submittedName>
        <fullName evidence="7">Branched-chain amino acid ABC transporter permease</fullName>
    </submittedName>
</protein>
<dbReference type="Pfam" id="PF02653">
    <property type="entry name" value="BPD_transp_2"/>
    <property type="match status" value="1"/>
</dbReference>